<dbReference type="PANTHER" id="PTHR33645:SF11">
    <property type="entry name" value="AMINOPEPTIDASE (DUF3754)"/>
    <property type="match status" value="1"/>
</dbReference>
<accession>A0AAE0LBK3</accession>
<dbReference type="EMBL" id="LGRX02005295">
    <property type="protein sequence ID" value="KAK3278750.1"/>
    <property type="molecule type" value="Genomic_DNA"/>
</dbReference>
<dbReference type="Pfam" id="PF12576">
    <property type="entry name" value="DUF3754"/>
    <property type="match status" value="1"/>
</dbReference>
<feature type="compositionally biased region" description="Polar residues" evidence="1">
    <location>
        <begin position="12"/>
        <end position="29"/>
    </location>
</feature>
<comment type="caution">
    <text evidence="2">The sequence shown here is derived from an EMBL/GenBank/DDBJ whole genome shotgun (WGS) entry which is preliminary data.</text>
</comment>
<dbReference type="InterPro" id="IPR022227">
    <property type="entry name" value="DUF3754"/>
</dbReference>
<feature type="region of interest" description="Disordered" evidence="1">
    <location>
        <begin position="1"/>
        <end position="35"/>
    </location>
</feature>
<protein>
    <submittedName>
        <fullName evidence="2">Uncharacterized protein</fullName>
    </submittedName>
</protein>
<name>A0AAE0LBK3_9CHLO</name>
<sequence length="543" mass="61143">MSAGVVIKKPASSAQRNSLLRNQNGNKTSAVRPRSISGHVLKHSRQVRAVQRLCVSALKFPASRKFPAPPKVEADVIRVGREHAISLPTSQLEEAFAERLNPEDRRTFLDLCSHIRVVGRRALDENAIGLKESYNYFNPLNMGRRLALGRYSDEEIMELENEFLELFIQMLGFGCFRILSDKEALIAAESAYLLDLPVDIKEANLDAGLLKRYIDKRGDSLRTHPTLQPLGDFMETDRFLIFRRGYGLDSSTGRFIVERLNVFTDRLVDSVTSKVKAVLGISSSDDAAGSEGAPDLVSLQNAISFQRIRLENMSTRSLLSLWKTVTIQEPTYKRVVVLYRLSELSPDMEFSKAIHIKLFRDVPLADVEVVLPEKQWRFNTLDSLKLAATSTAAFVTLLLNEQTDFVEGAYPFIAAAFVLAASKVFSSFSAQKYKYESLVSKVMYARHLDSDYGAMLHIVDEVLEQNIKEVIVCYFYLLTSEAADEISLDELIEQELENSFKEVVDFNCSRAIQHLQKLGLAEVNSEGSIKLTELKDIDPLRKV</sequence>
<proteinExistence type="predicted"/>
<dbReference type="PANTHER" id="PTHR33645">
    <property type="entry name" value="AMINOPEPTIDASE (DUF3754)"/>
    <property type="match status" value="1"/>
</dbReference>
<gene>
    <name evidence="2" type="ORF">CYMTET_13329</name>
</gene>
<evidence type="ECO:0000313" key="2">
    <source>
        <dbReference type="EMBL" id="KAK3278750.1"/>
    </source>
</evidence>
<dbReference type="AlphaFoldDB" id="A0AAE0LBK3"/>
<organism evidence="2 3">
    <name type="scientific">Cymbomonas tetramitiformis</name>
    <dbReference type="NCBI Taxonomy" id="36881"/>
    <lineage>
        <taxon>Eukaryota</taxon>
        <taxon>Viridiplantae</taxon>
        <taxon>Chlorophyta</taxon>
        <taxon>Pyramimonadophyceae</taxon>
        <taxon>Pyramimonadales</taxon>
        <taxon>Pyramimonadaceae</taxon>
        <taxon>Cymbomonas</taxon>
    </lineage>
</organism>
<dbReference type="Proteomes" id="UP001190700">
    <property type="component" value="Unassembled WGS sequence"/>
</dbReference>
<keyword evidence="3" id="KW-1185">Reference proteome</keyword>
<evidence type="ECO:0000256" key="1">
    <source>
        <dbReference type="SAM" id="MobiDB-lite"/>
    </source>
</evidence>
<evidence type="ECO:0000313" key="3">
    <source>
        <dbReference type="Proteomes" id="UP001190700"/>
    </source>
</evidence>
<reference evidence="2 3" key="1">
    <citation type="journal article" date="2015" name="Genome Biol. Evol.">
        <title>Comparative Genomics of a Bacterivorous Green Alga Reveals Evolutionary Causalities and Consequences of Phago-Mixotrophic Mode of Nutrition.</title>
        <authorList>
            <person name="Burns J.A."/>
            <person name="Paasch A."/>
            <person name="Narechania A."/>
            <person name="Kim E."/>
        </authorList>
    </citation>
    <scope>NUCLEOTIDE SEQUENCE [LARGE SCALE GENOMIC DNA]</scope>
    <source>
        <strain evidence="2 3">PLY_AMNH</strain>
    </source>
</reference>